<accession>A0ABT0H3U9</accession>
<protein>
    <submittedName>
        <fullName evidence="2">Uncharacterized protein</fullName>
    </submittedName>
</protein>
<gene>
    <name evidence="2" type="ORF">MUY34_00385</name>
</gene>
<reference evidence="2" key="1">
    <citation type="submission" date="2022-04" db="EMBL/GenBank/DDBJ databases">
        <authorList>
            <person name="Ren T."/>
        </authorList>
    </citation>
    <scope>NUCLEOTIDE SEQUENCE</scope>
    <source>
        <strain evidence="2">F63249</strain>
    </source>
</reference>
<evidence type="ECO:0000313" key="3">
    <source>
        <dbReference type="Proteomes" id="UP001203687"/>
    </source>
</evidence>
<dbReference type="EMBL" id="JALPQF010000001">
    <property type="protein sequence ID" value="MCK8479051.1"/>
    <property type="molecule type" value="Genomic_DNA"/>
</dbReference>
<evidence type="ECO:0000256" key="1">
    <source>
        <dbReference type="SAM" id="Phobius"/>
    </source>
</evidence>
<evidence type="ECO:0000313" key="2">
    <source>
        <dbReference type="EMBL" id="MCK8479051.1"/>
    </source>
</evidence>
<organism evidence="2 3">
    <name type="scientific">Psychroserpens algicola</name>
    <dbReference type="NCBI Taxonomy" id="1719034"/>
    <lineage>
        <taxon>Bacteria</taxon>
        <taxon>Pseudomonadati</taxon>
        <taxon>Bacteroidota</taxon>
        <taxon>Flavobacteriia</taxon>
        <taxon>Flavobacteriales</taxon>
        <taxon>Flavobacteriaceae</taxon>
        <taxon>Psychroserpens</taxon>
    </lineage>
</organism>
<sequence>MKTKGSAFVSAIKYLLKGLWKLLLLCLYAVAKIVEVLSGFVAKMTDKFLT</sequence>
<keyword evidence="3" id="KW-1185">Reference proteome</keyword>
<dbReference type="RefSeq" id="WP_248411487.1">
    <property type="nucleotide sequence ID" value="NZ_JALPQF010000001.1"/>
</dbReference>
<keyword evidence="1" id="KW-0472">Membrane</keyword>
<proteinExistence type="predicted"/>
<name>A0ABT0H3U9_9FLAO</name>
<comment type="caution">
    <text evidence="2">The sequence shown here is derived from an EMBL/GenBank/DDBJ whole genome shotgun (WGS) entry which is preliminary data.</text>
</comment>
<feature type="transmembrane region" description="Helical" evidence="1">
    <location>
        <begin position="20"/>
        <end position="42"/>
    </location>
</feature>
<dbReference type="Proteomes" id="UP001203687">
    <property type="component" value="Unassembled WGS sequence"/>
</dbReference>
<keyword evidence="1" id="KW-1133">Transmembrane helix</keyword>
<keyword evidence="1" id="KW-0812">Transmembrane</keyword>